<dbReference type="GO" id="GO:0016887">
    <property type="term" value="F:ATP hydrolysis activity"/>
    <property type="evidence" value="ECO:0007669"/>
    <property type="project" value="InterPro"/>
</dbReference>
<dbReference type="FunFam" id="3.40.50.300:FF:000127">
    <property type="entry name" value="Ribose import ATP-binding protein RbsA"/>
    <property type="match status" value="1"/>
</dbReference>
<evidence type="ECO:0000256" key="7">
    <source>
        <dbReference type="ARBA" id="ARBA00022840"/>
    </source>
</evidence>
<dbReference type="InterPro" id="IPR027417">
    <property type="entry name" value="P-loop_NTPase"/>
</dbReference>
<dbReference type="InterPro" id="IPR003439">
    <property type="entry name" value="ABC_transporter-like_ATP-bd"/>
</dbReference>
<accession>A0A421BMW3</accession>
<feature type="domain" description="ABC transporter" evidence="10">
    <location>
        <begin position="6"/>
        <end position="241"/>
    </location>
</feature>
<keyword evidence="12" id="KW-1185">Reference proteome</keyword>
<dbReference type="SUPFAM" id="SSF52540">
    <property type="entry name" value="P-loop containing nucleoside triphosphate hydrolases"/>
    <property type="match status" value="2"/>
</dbReference>
<evidence type="ECO:0000256" key="6">
    <source>
        <dbReference type="ARBA" id="ARBA00022741"/>
    </source>
</evidence>
<keyword evidence="3" id="KW-1003">Cell membrane</keyword>
<comment type="subcellular location">
    <subcellularLocation>
        <location evidence="1">Cell membrane</location>
        <topology evidence="1">Peripheral membrane protein</topology>
    </subcellularLocation>
</comment>
<dbReference type="EMBL" id="RCHI01000010">
    <property type="protein sequence ID" value="RLL64419.1"/>
    <property type="molecule type" value="Genomic_DNA"/>
</dbReference>
<gene>
    <name evidence="11" type="ORF">DYS74_11575</name>
</gene>
<dbReference type="RefSeq" id="WP_121533856.1">
    <property type="nucleotide sequence ID" value="NZ_RCHI01000010.1"/>
</dbReference>
<dbReference type="CDD" id="cd03215">
    <property type="entry name" value="ABC_Carb_Monos_II"/>
    <property type="match status" value="1"/>
</dbReference>
<dbReference type="AlphaFoldDB" id="A0A421BMW3"/>
<evidence type="ECO:0000313" key="12">
    <source>
        <dbReference type="Proteomes" id="UP000279673"/>
    </source>
</evidence>
<dbReference type="GO" id="GO:0005886">
    <property type="term" value="C:plasma membrane"/>
    <property type="evidence" value="ECO:0007669"/>
    <property type="project" value="UniProtKB-SubCell"/>
</dbReference>
<dbReference type="Pfam" id="PF00005">
    <property type="entry name" value="ABC_tran"/>
    <property type="match status" value="2"/>
</dbReference>
<reference evidence="11 12" key="1">
    <citation type="submission" date="2018-10" db="EMBL/GenBank/DDBJ databases">
        <title>Rhodobacter sp . BO-81.</title>
        <authorList>
            <person name="Im W.T."/>
        </authorList>
    </citation>
    <scope>NUCLEOTIDE SEQUENCE [LARGE SCALE GENOMIC DNA]</scope>
    <source>
        <strain evidence="11 12">BO-81</strain>
    </source>
</reference>
<evidence type="ECO:0000256" key="2">
    <source>
        <dbReference type="ARBA" id="ARBA00022448"/>
    </source>
</evidence>
<dbReference type="InterPro" id="IPR003593">
    <property type="entry name" value="AAA+_ATPase"/>
</dbReference>
<dbReference type="PROSITE" id="PS50893">
    <property type="entry name" value="ABC_TRANSPORTER_2"/>
    <property type="match status" value="2"/>
</dbReference>
<dbReference type="CDD" id="cd03216">
    <property type="entry name" value="ABC_Carb_Monos_I"/>
    <property type="match status" value="1"/>
</dbReference>
<dbReference type="InterPro" id="IPR017871">
    <property type="entry name" value="ABC_transporter-like_CS"/>
</dbReference>
<evidence type="ECO:0000256" key="9">
    <source>
        <dbReference type="ARBA" id="ARBA00023136"/>
    </source>
</evidence>
<name>A0A421BMW3_9RHOB</name>
<organism evidence="11 12">
    <name type="scientific">Paenirhodobacter hankyongi</name>
    <dbReference type="NCBI Taxonomy" id="2294033"/>
    <lineage>
        <taxon>Bacteria</taxon>
        <taxon>Pseudomonadati</taxon>
        <taxon>Pseudomonadota</taxon>
        <taxon>Alphaproteobacteria</taxon>
        <taxon>Rhodobacterales</taxon>
        <taxon>Rhodobacter group</taxon>
        <taxon>Paenirhodobacter</taxon>
    </lineage>
</organism>
<dbReference type="PANTHER" id="PTHR43790">
    <property type="entry name" value="CARBOHYDRATE TRANSPORT ATP-BINDING PROTEIN MG119-RELATED"/>
    <property type="match status" value="1"/>
</dbReference>
<evidence type="ECO:0000256" key="4">
    <source>
        <dbReference type="ARBA" id="ARBA00022597"/>
    </source>
</evidence>
<keyword evidence="4" id="KW-0762">Sugar transport</keyword>
<sequence>MTSPLLETRGLTKAYPGVLALNAVDFTLLPGEVHVLFGENGAGKSTMISLLAGANTPTEGEIRVRGVPVRFASVADAQAQGIYTVFQEFSLIPTMTVAQNMFLGHEPGPGPFLAPGEMRRRAAATLAELGFAIDPGATVARLSRAQQQMVEIAKAMQGALSVLILDEPTASLTDREVDQLFDVVKRLKAEGVGIVYISHRVHEFERIAERVTVLRDGAKIGTAPMAEMSEEALVDMMAGREIRDIYPEIARTPGAVVLEVEGLAAPGVFDASFTLRRGEVLGVAGLVGSGKSRLFRAVMGLAPTLAGKVRFKGQDITRAPTRRVVKAGAWYLSPDRKHEGLILAETPFGNLRMDLMLDGGPVLSLAALRRRAAQIFGHVELPEAYRPRTVAKLSGGNQQKVLFGKAFGHDADLYIFDEPTVGVDMGTRAALYRLIAELAEAGKAVVVISSDLPEVMNLAHRALVLANGRITARLEREELSEDAILRHFFDGADPGAATVAPELQGDLA</sequence>
<evidence type="ECO:0000256" key="5">
    <source>
        <dbReference type="ARBA" id="ARBA00022737"/>
    </source>
</evidence>
<evidence type="ECO:0000256" key="3">
    <source>
        <dbReference type="ARBA" id="ARBA00022475"/>
    </source>
</evidence>
<comment type="caution">
    <text evidence="11">The sequence shown here is derived from an EMBL/GenBank/DDBJ whole genome shotgun (WGS) entry which is preliminary data.</text>
</comment>
<dbReference type="PROSITE" id="PS00211">
    <property type="entry name" value="ABC_TRANSPORTER_1"/>
    <property type="match status" value="1"/>
</dbReference>
<feature type="domain" description="ABC transporter" evidence="10">
    <location>
        <begin position="250"/>
        <end position="492"/>
    </location>
</feature>
<dbReference type="Gene3D" id="3.40.50.300">
    <property type="entry name" value="P-loop containing nucleotide triphosphate hydrolases"/>
    <property type="match status" value="2"/>
</dbReference>
<evidence type="ECO:0000259" key="10">
    <source>
        <dbReference type="PROSITE" id="PS50893"/>
    </source>
</evidence>
<evidence type="ECO:0000256" key="8">
    <source>
        <dbReference type="ARBA" id="ARBA00022967"/>
    </source>
</evidence>
<keyword evidence="8" id="KW-1278">Translocase</keyword>
<protein>
    <submittedName>
        <fullName evidence="11">Sugar ABC transporter ATP-binding protein</fullName>
    </submittedName>
</protein>
<evidence type="ECO:0000256" key="1">
    <source>
        <dbReference type="ARBA" id="ARBA00004202"/>
    </source>
</evidence>
<dbReference type="PANTHER" id="PTHR43790:SF9">
    <property type="entry name" value="GALACTOFURANOSE TRANSPORTER ATP-BINDING PROTEIN YTFR"/>
    <property type="match status" value="1"/>
</dbReference>
<dbReference type="InterPro" id="IPR050107">
    <property type="entry name" value="ABC_carbohydrate_import_ATPase"/>
</dbReference>
<keyword evidence="5" id="KW-0677">Repeat</keyword>
<evidence type="ECO:0000313" key="11">
    <source>
        <dbReference type="EMBL" id="RLL64419.1"/>
    </source>
</evidence>
<keyword evidence="2" id="KW-0813">Transport</keyword>
<dbReference type="Proteomes" id="UP000279673">
    <property type="component" value="Unassembled WGS sequence"/>
</dbReference>
<dbReference type="SMART" id="SM00382">
    <property type="entry name" value="AAA"/>
    <property type="match status" value="2"/>
</dbReference>
<keyword evidence="6" id="KW-0547">Nucleotide-binding</keyword>
<keyword evidence="9" id="KW-0472">Membrane</keyword>
<dbReference type="GO" id="GO:0005524">
    <property type="term" value="F:ATP binding"/>
    <property type="evidence" value="ECO:0007669"/>
    <property type="project" value="UniProtKB-KW"/>
</dbReference>
<keyword evidence="7 11" id="KW-0067">ATP-binding</keyword>
<proteinExistence type="predicted"/>